<keyword evidence="2" id="KW-1185">Reference proteome</keyword>
<dbReference type="KEGG" id="ttz:FHG85_11640"/>
<reference evidence="1 2" key="1">
    <citation type="submission" date="2019-07" db="EMBL/GenBank/DDBJ databases">
        <title>Thalassofilum flectens gen. nov., sp. nov., a novel moderate thermophilic anaerobe from a shallow sea hot spring in Kunashir Island (Russia), representing a new family in the order Bacteroidales, and proposal of Thalassofilacea fam. nov.</title>
        <authorList>
            <person name="Kochetkova T.V."/>
            <person name="Podosokorskaya O.A."/>
            <person name="Novikov A."/>
            <person name="Elcheninov A.G."/>
            <person name="Toshchakov S.V."/>
            <person name="Kublanov I.V."/>
        </authorList>
    </citation>
    <scope>NUCLEOTIDE SEQUENCE [LARGE SCALE GENOMIC DNA]</scope>
    <source>
        <strain evidence="1 2">38-H</strain>
    </source>
</reference>
<dbReference type="RefSeq" id="WP_173076082.1">
    <property type="nucleotide sequence ID" value="NZ_CP041345.1"/>
</dbReference>
<sequence length="305" mass="35063">MDYTTTPALADKYTTLIKTQWDLIHDPQTILFAWAQDEEEGAIIDLSIMFDSDDLKKYNAIIKDLKQLSLFNVLYGQLDKSEKHIAISSFKANLNNLAELKKHHPYSNGYFLRAEKKEAFWGLIEYKPGDEDNPHKIVLFSSKNYELTGGKVKGDGFKSASTIFEEFFHASHFLYLEENGGFINDLKFHTQTETEVELAKAFAYYLMTIDKSSKFVNVNTPYFDTYGIVTVRKGNTAELNPEITKIFDIIIKNKEFTVNGLYALKEAIKSAFALKKQSPSYAEMDIALLNWDFAFFKFLIKEAYK</sequence>
<organism evidence="1 2">
    <name type="scientific">Tenuifilum thalassicum</name>
    <dbReference type="NCBI Taxonomy" id="2590900"/>
    <lineage>
        <taxon>Bacteria</taxon>
        <taxon>Pseudomonadati</taxon>
        <taxon>Bacteroidota</taxon>
        <taxon>Bacteroidia</taxon>
        <taxon>Bacteroidales</taxon>
        <taxon>Tenuifilaceae</taxon>
        <taxon>Tenuifilum</taxon>
    </lineage>
</organism>
<accession>A0A7D4CHX5</accession>
<proteinExistence type="predicted"/>
<dbReference type="AlphaFoldDB" id="A0A7D4CHX5"/>
<dbReference type="EMBL" id="CP041345">
    <property type="protein sequence ID" value="QKG80886.1"/>
    <property type="molecule type" value="Genomic_DNA"/>
</dbReference>
<evidence type="ECO:0000313" key="2">
    <source>
        <dbReference type="Proteomes" id="UP000500961"/>
    </source>
</evidence>
<dbReference type="Proteomes" id="UP000500961">
    <property type="component" value="Chromosome"/>
</dbReference>
<protein>
    <submittedName>
        <fullName evidence="1">Uncharacterized protein</fullName>
    </submittedName>
</protein>
<name>A0A7D4CHX5_9BACT</name>
<gene>
    <name evidence="1" type="ORF">FHG85_11640</name>
</gene>
<evidence type="ECO:0000313" key="1">
    <source>
        <dbReference type="EMBL" id="QKG80886.1"/>
    </source>
</evidence>